<keyword evidence="34" id="KW-1185">Reference proteome</keyword>
<keyword evidence="4" id="KW-0158">Chromosome</keyword>
<dbReference type="GO" id="GO:0070212">
    <property type="term" value="P:protein poly-ADP-ribosylation"/>
    <property type="evidence" value="ECO:0007669"/>
    <property type="project" value="TreeGrafter"/>
</dbReference>
<evidence type="ECO:0000256" key="18">
    <source>
        <dbReference type="ARBA" id="ARBA00023015"/>
    </source>
</evidence>
<evidence type="ECO:0000256" key="1">
    <source>
        <dbReference type="ARBA" id="ARBA00004286"/>
    </source>
</evidence>
<evidence type="ECO:0000256" key="24">
    <source>
        <dbReference type="ARBA" id="ARBA00024164"/>
    </source>
</evidence>
<keyword evidence="13" id="KW-0677">Repeat</keyword>
<comment type="catalytic activity">
    <reaction evidence="23">
        <text>L-glutamyl-[protein] + NAD(+) = 5-O-(ADP-D-ribosyl)-L-glutamyl-[protein] + nicotinamide</text>
        <dbReference type="Rhea" id="RHEA:58224"/>
        <dbReference type="Rhea" id="RHEA-COMP:10208"/>
        <dbReference type="Rhea" id="RHEA-COMP:15089"/>
        <dbReference type="ChEBI" id="CHEBI:17154"/>
        <dbReference type="ChEBI" id="CHEBI:29973"/>
        <dbReference type="ChEBI" id="CHEBI:57540"/>
        <dbReference type="ChEBI" id="CHEBI:142540"/>
    </reaction>
    <physiologicalReaction direction="left-to-right" evidence="23">
        <dbReference type="Rhea" id="RHEA:58225"/>
    </physiologicalReaction>
</comment>
<evidence type="ECO:0000256" key="6">
    <source>
        <dbReference type="ARBA" id="ARBA00022499"/>
    </source>
</evidence>
<dbReference type="GO" id="GO:0016779">
    <property type="term" value="F:nucleotidyltransferase activity"/>
    <property type="evidence" value="ECO:0007669"/>
    <property type="project" value="UniProtKB-KW"/>
</dbReference>
<dbReference type="GO" id="GO:0008270">
    <property type="term" value="F:zinc ion binding"/>
    <property type="evidence" value="ECO:0007669"/>
    <property type="project" value="UniProtKB-KW"/>
</dbReference>
<keyword evidence="11" id="KW-0548">Nucleotidyltransferase</keyword>
<dbReference type="PANTHER" id="PTHR10459:SF112">
    <property type="entry name" value="POLY [ADP-RIBOSE] POLYMERASE 1"/>
    <property type="match status" value="1"/>
</dbReference>
<evidence type="ECO:0000256" key="20">
    <source>
        <dbReference type="ARBA" id="ARBA00023125"/>
    </source>
</evidence>
<keyword evidence="18" id="KW-0805">Transcription regulation</keyword>
<dbReference type="Pfam" id="PF00644">
    <property type="entry name" value="PARP"/>
    <property type="match status" value="1"/>
</dbReference>
<sequence>MVKGSKSKLPKAVQELVSLIFDVDTMKKSLVEFEIDTKKMPLGKLSKKQIERAYLVLGEALEHLKKLEQKPAVGGDGAAVSSEASVNARLLDCSNRFYTLIPHDFGMKVPPILNDLELIKNKIAMLDSLSEIEIAYSLLKSECEEDKGADPIDKHYRKLKTKVDVVDKTSDEYKMIEDYVSNTHAATHSHYKLVVEEAFKVDVKGRRSATGPSSSCPTDSCSGTALVSLTMLGLRIAPPEAPVTGYMFGKGVYFADMVSKSANYCSTSKTNSTGIILLCEVALGNMYERTGAEYVEKLPAGKHSTKGVGRTCPDPTATLKLEGDVEVPLGKALEPAVVGENPLPRDTGLV</sequence>
<proteinExistence type="inferred from homology"/>
<protein>
    <recommendedName>
        <fullName evidence="30">Poly [ADP-ribose] polymerase</fullName>
        <shortName evidence="30">PARP</shortName>
        <ecNumber evidence="30">2.4.2.-</ecNumber>
    </recommendedName>
</protein>
<evidence type="ECO:0000256" key="11">
    <source>
        <dbReference type="ARBA" id="ARBA00022695"/>
    </source>
</evidence>
<feature type="domain" description="PARP alpha-helical" evidence="32">
    <location>
        <begin position="6"/>
        <end position="140"/>
    </location>
</feature>
<comment type="catalytic activity">
    <reaction evidence="28">
        <text>L-tyrosyl-[protein] + NAD(+) = O-(ADP-D-ribosyl)-L-tyrosyl-[protein] + nicotinamide + H(+)</text>
        <dbReference type="Rhea" id="RHEA:58236"/>
        <dbReference type="Rhea" id="RHEA-COMP:10136"/>
        <dbReference type="Rhea" id="RHEA-COMP:15092"/>
        <dbReference type="ChEBI" id="CHEBI:15378"/>
        <dbReference type="ChEBI" id="CHEBI:17154"/>
        <dbReference type="ChEBI" id="CHEBI:46858"/>
        <dbReference type="ChEBI" id="CHEBI:57540"/>
        <dbReference type="ChEBI" id="CHEBI:142557"/>
    </reaction>
    <physiologicalReaction direction="left-to-right" evidence="28">
        <dbReference type="Rhea" id="RHEA:58237"/>
    </physiologicalReaction>
</comment>
<keyword evidence="15" id="KW-0863">Zinc-finger</keyword>
<evidence type="ECO:0000256" key="3">
    <source>
        <dbReference type="ARBA" id="ARBA00004604"/>
    </source>
</evidence>
<evidence type="ECO:0000259" key="32">
    <source>
        <dbReference type="PROSITE" id="PS51060"/>
    </source>
</evidence>
<keyword evidence="16" id="KW-0862">Zinc</keyword>
<dbReference type="GO" id="GO:0045087">
    <property type="term" value="P:innate immune response"/>
    <property type="evidence" value="ECO:0007669"/>
    <property type="project" value="UniProtKB-KW"/>
</dbReference>
<comment type="caution">
    <text evidence="33">The sequence shown here is derived from an EMBL/GenBank/DDBJ whole genome shotgun (WGS) entry which is preliminary data.</text>
</comment>
<feature type="domain" description="PARP catalytic" evidence="31">
    <location>
        <begin position="150"/>
        <end position="350"/>
    </location>
</feature>
<evidence type="ECO:0000256" key="5">
    <source>
        <dbReference type="ARBA" id="ARBA00022490"/>
    </source>
</evidence>
<keyword evidence="22" id="KW-0539">Nucleus</keyword>
<dbReference type="InterPro" id="IPR004102">
    <property type="entry name" value="Poly(ADP-ribose)pol_reg_dom"/>
</dbReference>
<keyword evidence="6" id="KW-1017">Isopeptide bond</keyword>
<evidence type="ECO:0000256" key="29">
    <source>
        <dbReference type="ARBA" id="ARBA00048575"/>
    </source>
</evidence>
<dbReference type="PROSITE" id="PS51059">
    <property type="entry name" value="PARP_CATALYTIC"/>
    <property type="match status" value="1"/>
</dbReference>
<keyword evidence="21" id="KW-0804">Transcription</keyword>
<keyword evidence="9 30" id="KW-0328">Glycosyltransferase</keyword>
<evidence type="ECO:0000256" key="7">
    <source>
        <dbReference type="ARBA" id="ARBA00022533"/>
    </source>
</evidence>
<evidence type="ECO:0000256" key="26">
    <source>
        <dbReference type="ARBA" id="ARBA00033987"/>
    </source>
</evidence>
<evidence type="ECO:0000256" key="19">
    <source>
        <dbReference type="ARBA" id="ARBA00023027"/>
    </source>
</evidence>
<evidence type="ECO:0000256" key="25">
    <source>
        <dbReference type="ARBA" id="ARBA00024347"/>
    </source>
</evidence>
<evidence type="ECO:0000256" key="27">
    <source>
        <dbReference type="ARBA" id="ARBA00048241"/>
    </source>
</evidence>
<evidence type="ECO:0000256" key="13">
    <source>
        <dbReference type="ARBA" id="ARBA00022737"/>
    </source>
</evidence>
<comment type="catalytic activity">
    <reaction evidence="27">
        <text>L-histidyl-[protein] + NAD(+) = N(tele)-(ADP-D-ribosyl)-L-histidyl-[protein] + nicotinamide + H(+)</text>
        <dbReference type="Rhea" id="RHEA:72071"/>
        <dbReference type="Rhea" id="RHEA-COMP:9745"/>
        <dbReference type="Rhea" id="RHEA-COMP:18085"/>
        <dbReference type="ChEBI" id="CHEBI:15378"/>
        <dbReference type="ChEBI" id="CHEBI:17154"/>
        <dbReference type="ChEBI" id="CHEBI:29979"/>
        <dbReference type="ChEBI" id="CHEBI:57540"/>
        <dbReference type="ChEBI" id="CHEBI:191398"/>
    </reaction>
    <physiologicalReaction direction="left-to-right" evidence="27">
        <dbReference type="Rhea" id="RHEA:72072"/>
    </physiologicalReaction>
</comment>
<dbReference type="Gene3D" id="1.20.142.10">
    <property type="entry name" value="Poly(ADP-ribose) polymerase, regulatory domain"/>
    <property type="match status" value="1"/>
</dbReference>
<dbReference type="OrthoDB" id="429950at2759"/>
<keyword evidence="5" id="KW-0963">Cytoplasm</keyword>
<dbReference type="SUPFAM" id="SSF56399">
    <property type="entry name" value="ADP-ribosylation"/>
    <property type="match status" value="1"/>
</dbReference>
<dbReference type="Pfam" id="PF02877">
    <property type="entry name" value="PARP_reg"/>
    <property type="match status" value="1"/>
</dbReference>
<dbReference type="AlphaFoldDB" id="A0A8J4XMR8"/>
<evidence type="ECO:0000313" key="33">
    <source>
        <dbReference type="EMBL" id="KAG0710317.1"/>
    </source>
</evidence>
<keyword evidence="12" id="KW-0479">Metal-binding</keyword>
<dbReference type="EC" id="2.4.2.-" evidence="30"/>
<evidence type="ECO:0000256" key="8">
    <source>
        <dbReference type="ARBA" id="ARBA00022588"/>
    </source>
</evidence>
<dbReference type="Proteomes" id="UP000770661">
    <property type="component" value="Unassembled WGS sequence"/>
</dbReference>
<dbReference type="FunFam" id="1.20.142.10:FF:000002">
    <property type="entry name" value="Poly [ADP-ribose] polymerase"/>
    <property type="match status" value="1"/>
</dbReference>
<dbReference type="GO" id="GO:0003950">
    <property type="term" value="F:NAD+ poly-ADP-ribosyltransferase activity"/>
    <property type="evidence" value="ECO:0007669"/>
    <property type="project" value="UniProtKB-UniRule"/>
</dbReference>
<reference evidence="33" key="1">
    <citation type="submission" date="2020-07" db="EMBL/GenBank/DDBJ databases">
        <title>The High-quality genome of the commercially important snow crab, Chionoecetes opilio.</title>
        <authorList>
            <person name="Jeong J.-H."/>
            <person name="Ryu S."/>
        </authorList>
    </citation>
    <scope>NUCLEOTIDE SEQUENCE</scope>
    <source>
        <strain evidence="33">MADBK_172401_WGS</strain>
        <tissue evidence="33">Digestive gland</tissue>
    </source>
</reference>
<keyword evidence="17" id="KW-0391">Immunity</keyword>
<keyword evidence="10 30" id="KW-0808">Transferase</keyword>
<dbReference type="EMBL" id="JACEEZ010024327">
    <property type="protein sequence ID" value="KAG0710317.1"/>
    <property type="molecule type" value="Genomic_DNA"/>
</dbReference>
<dbReference type="PANTHER" id="PTHR10459">
    <property type="entry name" value="DNA LIGASE"/>
    <property type="match status" value="1"/>
</dbReference>
<keyword evidence="8" id="KW-0399">Innate immunity</keyword>
<gene>
    <name evidence="33" type="primary">PARP1</name>
    <name evidence="33" type="ORF">GWK47_023073</name>
</gene>
<keyword evidence="7" id="KW-0021">Allosteric enzyme</keyword>
<dbReference type="CDD" id="cd01437">
    <property type="entry name" value="parp_like"/>
    <property type="match status" value="1"/>
</dbReference>
<evidence type="ECO:0000256" key="17">
    <source>
        <dbReference type="ARBA" id="ARBA00022859"/>
    </source>
</evidence>
<evidence type="ECO:0000256" key="23">
    <source>
        <dbReference type="ARBA" id="ARBA00024159"/>
    </source>
</evidence>
<dbReference type="InterPro" id="IPR012317">
    <property type="entry name" value="Poly(ADP-ribose)pol_cat_dom"/>
</dbReference>
<keyword evidence="19 30" id="KW-0520">NAD</keyword>
<evidence type="ECO:0000256" key="4">
    <source>
        <dbReference type="ARBA" id="ARBA00022454"/>
    </source>
</evidence>
<evidence type="ECO:0000256" key="22">
    <source>
        <dbReference type="ARBA" id="ARBA00023242"/>
    </source>
</evidence>
<dbReference type="GO" id="GO:0005694">
    <property type="term" value="C:chromosome"/>
    <property type="evidence" value="ECO:0007669"/>
    <property type="project" value="UniProtKB-SubCell"/>
</dbReference>
<dbReference type="GO" id="GO:0005730">
    <property type="term" value="C:nucleolus"/>
    <property type="evidence" value="ECO:0007669"/>
    <property type="project" value="UniProtKB-SubCell"/>
</dbReference>
<evidence type="ECO:0000256" key="28">
    <source>
        <dbReference type="ARBA" id="ARBA00048339"/>
    </source>
</evidence>
<evidence type="ECO:0000256" key="10">
    <source>
        <dbReference type="ARBA" id="ARBA00022679"/>
    </source>
</evidence>
<dbReference type="InterPro" id="IPR050800">
    <property type="entry name" value="ARTD/PARP"/>
</dbReference>
<comment type="catalytic activity">
    <reaction evidence="24">
        <text>L-aspartyl-[protein] + NAD(+) = 4-O-(ADP-D-ribosyl)-L-aspartyl-[protein] + nicotinamide</text>
        <dbReference type="Rhea" id="RHEA:54424"/>
        <dbReference type="Rhea" id="RHEA-COMP:9867"/>
        <dbReference type="Rhea" id="RHEA-COMP:13832"/>
        <dbReference type="ChEBI" id="CHEBI:17154"/>
        <dbReference type="ChEBI" id="CHEBI:29961"/>
        <dbReference type="ChEBI" id="CHEBI:57540"/>
        <dbReference type="ChEBI" id="CHEBI:138102"/>
    </reaction>
    <physiologicalReaction direction="left-to-right" evidence="24">
        <dbReference type="Rhea" id="RHEA:54425"/>
    </physiologicalReaction>
</comment>
<name>A0A8J4XMR8_CHIOP</name>
<comment type="catalytic activity">
    <reaction evidence="29">
        <text>L-seryl-[protein] + NAD(+) = O-(ADP-D-ribosyl)-L-seryl-[protein] + nicotinamide + H(+)</text>
        <dbReference type="Rhea" id="RHEA:58232"/>
        <dbReference type="Rhea" id="RHEA-COMP:9863"/>
        <dbReference type="Rhea" id="RHEA-COMP:15091"/>
        <dbReference type="ChEBI" id="CHEBI:15378"/>
        <dbReference type="ChEBI" id="CHEBI:17154"/>
        <dbReference type="ChEBI" id="CHEBI:29999"/>
        <dbReference type="ChEBI" id="CHEBI:57540"/>
        <dbReference type="ChEBI" id="CHEBI:142556"/>
    </reaction>
    <physiologicalReaction direction="left-to-right" evidence="29">
        <dbReference type="Rhea" id="RHEA:58233"/>
    </physiologicalReaction>
</comment>
<comment type="subcellular location">
    <subcellularLocation>
        <location evidence="1">Chromosome</location>
    </subcellularLocation>
    <subcellularLocation>
        <location evidence="2">Cytoplasm</location>
        <location evidence="2">Cytosol</location>
    </subcellularLocation>
    <subcellularLocation>
        <location evidence="3">Nucleus</location>
        <location evidence="3">Nucleolus</location>
    </subcellularLocation>
</comment>
<evidence type="ECO:0000256" key="14">
    <source>
        <dbReference type="ARBA" id="ARBA00022765"/>
    </source>
</evidence>
<evidence type="ECO:0000256" key="21">
    <source>
        <dbReference type="ARBA" id="ARBA00023163"/>
    </source>
</evidence>
<dbReference type="Gene3D" id="3.90.228.10">
    <property type="match status" value="1"/>
</dbReference>
<dbReference type="GO" id="GO:1990404">
    <property type="term" value="F:NAD+-protein mono-ADP-ribosyltransferase activity"/>
    <property type="evidence" value="ECO:0007669"/>
    <property type="project" value="TreeGrafter"/>
</dbReference>
<organism evidence="33 34">
    <name type="scientific">Chionoecetes opilio</name>
    <name type="common">Atlantic snow crab</name>
    <name type="synonym">Cancer opilio</name>
    <dbReference type="NCBI Taxonomy" id="41210"/>
    <lineage>
        <taxon>Eukaryota</taxon>
        <taxon>Metazoa</taxon>
        <taxon>Ecdysozoa</taxon>
        <taxon>Arthropoda</taxon>
        <taxon>Crustacea</taxon>
        <taxon>Multicrustacea</taxon>
        <taxon>Malacostraca</taxon>
        <taxon>Eumalacostraca</taxon>
        <taxon>Eucarida</taxon>
        <taxon>Decapoda</taxon>
        <taxon>Pleocyemata</taxon>
        <taxon>Brachyura</taxon>
        <taxon>Eubrachyura</taxon>
        <taxon>Majoidea</taxon>
        <taxon>Majidae</taxon>
        <taxon>Chionoecetes</taxon>
    </lineage>
</organism>
<comment type="similarity">
    <text evidence="25">Belongs to the ARTD/PARP family.</text>
</comment>
<dbReference type="GO" id="GO:0003677">
    <property type="term" value="F:DNA binding"/>
    <property type="evidence" value="ECO:0007669"/>
    <property type="project" value="UniProtKB-KW"/>
</dbReference>
<evidence type="ECO:0000259" key="31">
    <source>
        <dbReference type="PROSITE" id="PS51059"/>
    </source>
</evidence>
<accession>A0A8J4XMR8</accession>
<comment type="catalytic activity">
    <reaction evidence="26">
        <text>NAD(+) + (ADP-D-ribosyl)n-acceptor = nicotinamide + (ADP-D-ribosyl)n+1-acceptor + H(+).</text>
        <dbReference type="EC" id="2.4.2.30"/>
    </reaction>
</comment>
<dbReference type="InterPro" id="IPR036616">
    <property type="entry name" value="Poly(ADP-ribose)pol_reg_dom_sf"/>
</dbReference>
<dbReference type="GO" id="GO:0006302">
    <property type="term" value="P:double-strand break repair"/>
    <property type="evidence" value="ECO:0007669"/>
    <property type="project" value="TreeGrafter"/>
</dbReference>
<dbReference type="GO" id="GO:0005829">
    <property type="term" value="C:cytosol"/>
    <property type="evidence" value="ECO:0007669"/>
    <property type="project" value="UniProtKB-SubCell"/>
</dbReference>
<dbReference type="SUPFAM" id="SSF47587">
    <property type="entry name" value="Domain of poly(ADP-ribose) polymerase"/>
    <property type="match status" value="1"/>
</dbReference>
<evidence type="ECO:0000256" key="12">
    <source>
        <dbReference type="ARBA" id="ARBA00022723"/>
    </source>
</evidence>
<dbReference type="PROSITE" id="PS51060">
    <property type="entry name" value="PARP_ALPHA_HD"/>
    <property type="match status" value="1"/>
</dbReference>
<evidence type="ECO:0000256" key="9">
    <source>
        <dbReference type="ARBA" id="ARBA00022676"/>
    </source>
</evidence>
<keyword evidence="20" id="KW-0238">DNA-binding</keyword>
<evidence type="ECO:0000256" key="30">
    <source>
        <dbReference type="RuleBase" id="RU362114"/>
    </source>
</evidence>
<keyword evidence="14" id="KW-0013">ADP-ribosylation</keyword>
<evidence type="ECO:0000256" key="15">
    <source>
        <dbReference type="ARBA" id="ARBA00022771"/>
    </source>
</evidence>
<evidence type="ECO:0000256" key="2">
    <source>
        <dbReference type="ARBA" id="ARBA00004514"/>
    </source>
</evidence>
<evidence type="ECO:0000256" key="16">
    <source>
        <dbReference type="ARBA" id="ARBA00022833"/>
    </source>
</evidence>
<evidence type="ECO:0000313" key="34">
    <source>
        <dbReference type="Proteomes" id="UP000770661"/>
    </source>
</evidence>